<evidence type="ECO:0000313" key="1">
    <source>
        <dbReference type="EMBL" id="MFC5668437.1"/>
    </source>
</evidence>
<evidence type="ECO:0000313" key="2">
    <source>
        <dbReference type="Proteomes" id="UP001595975"/>
    </source>
</evidence>
<dbReference type="EMBL" id="JBHSOF010000103">
    <property type="protein sequence ID" value="MFC5668437.1"/>
    <property type="molecule type" value="Genomic_DNA"/>
</dbReference>
<reference evidence="2" key="1">
    <citation type="journal article" date="2019" name="Int. J. Syst. Evol. Microbiol.">
        <title>The Global Catalogue of Microorganisms (GCM) 10K type strain sequencing project: providing services to taxonomists for standard genome sequencing and annotation.</title>
        <authorList>
            <consortium name="The Broad Institute Genomics Platform"/>
            <consortium name="The Broad Institute Genome Sequencing Center for Infectious Disease"/>
            <person name="Wu L."/>
            <person name="Ma J."/>
        </authorList>
    </citation>
    <scope>NUCLEOTIDE SEQUENCE [LARGE SCALE GENOMIC DNA]</scope>
    <source>
        <strain evidence="2">CGMCC 4.1437</strain>
    </source>
</reference>
<keyword evidence="2" id="KW-1185">Reference proteome</keyword>
<dbReference type="RefSeq" id="WP_380230072.1">
    <property type="nucleotide sequence ID" value="NZ_JBHSOF010000103.1"/>
</dbReference>
<gene>
    <name evidence="1" type="ORF">ACFP3U_36450</name>
</gene>
<name>A0ABW0XCY1_9ACTN</name>
<accession>A0ABW0XCY1</accession>
<protein>
    <submittedName>
        <fullName evidence="1">Uncharacterized protein</fullName>
    </submittedName>
</protein>
<dbReference type="Proteomes" id="UP001595975">
    <property type="component" value="Unassembled WGS sequence"/>
</dbReference>
<proteinExistence type="predicted"/>
<organism evidence="1 2">
    <name type="scientific">Kitasatospora misakiensis</name>
    <dbReference type="NCBI Taxonomy" id="67330"/>
    <lineage>
        <taxon>Bacteria</taxon>
        <taxon>Bacillati</taxon>
        <taxon>Actinomycetota</taxon>
        <taxon>Actinomycetes</taxon>
        <taxon>Kitasatosporales</taxon>
        <taxon>Streptomycetaceae</taxon>
        <taxon>Kitasatospora</taxon>
    </lineage>
</organism>
<comment type="caution">
    <text evidence="1">The sequence shown here is derived from an EMBL/GenBank/DDBJ whole genome shotgun (WGS) entry which is preliminary data.</text>
</comment>
<sequence>MNCTAWQFRNGSSTGASDNHNPVPAGYFWHWTFPTNWIGYNYEASGNCTFKVNQGGATGTANVRFAFRYVVGDGGLGFTTNKQAETGSAFTSSVTISQ</sequence>